<proteinExistence type="predicted"/>
<organism evidence="1 2">
    <name type="scientific">Algoriphagus locisalis</name>
    <dbReference type="NCBI Taxonomy" id="305507"/>
    <lineage>
        <taxon>Bacteria</taxon>
        <taxon>Pseudomonadati</taxon>
        <taxon>Bacteroidota</taxon>
        <taxon>Cytophagia</taxon>
        <taxon>Cytophagales</taxon>
        <taxon>Cyclobacteriaceae</taxon>
        <taxon>Algoriphagus</taxon>
    </lineage>
</organism>
<accession>A0A1I7A1V6</accession>
<dbReference type="EMBL" id="FPBF01000002">
    <property type="protein sequence ID" value="SFT68918.1"/>
    <property type="molecule type" value="Genomic_DNA"/>
</dbReference>
<protein>
    <submittedName>
        <fullName evidence="1">Uncharacterized protein</fullName>
    </submittedName>
</protein>
<evidence type="ECO:0000313" key="1">
    <source>
        <dbReference type="EMBL" id="SFT68918.1"/>
    </source>
</evidence>
<dbReference type="AlphaFoldDB" id="A0A1I7A1V6"/>
<name>A0A1I7A1V6_9BACT</name>
<evidence type="ECO:0000313" key="2">
    <source>
        <dbReference type="Proteomes" id="UP000199673"/>
    </source>
</evidence>
<reference evidence="2" key="1">
    <citation type="submission" date="2016-10" db="EMBL/GenBank/DDBJ databases">
        <authorList>
            <person name="Varghese N."/>
            <person name="Submissions S."/>
        </authorList>
    </citation>
    <scope>NUCLEOTIDE SEQUENCE [LARGE SCALE GENOMIC DNA]</scope>
    <source>
        <strain evidence="2">DSM 23445</strain>
    </source>
</reference>
<keyword evidence="2" id="KW-1185">Reference proteome</keyword>
<gene>
    <name evidence="1" type="ORF">SAMN04489724_1621</name>
</gene>
<sequence>MKSGNVDVQDFWVINMCSDISLSFSDARAAAIIRDED</sequence>
<dbReference type="Proteomes" id="UP000199673">
    <property type="component" value="Unassembled WGS sequence"/>
</dbReference>